<reference evidence="2" key="1">
    <citation type="submission" date="2018-05" db="EMBL/GenBank/DDBJ databases">
        <authorList>
            <person name="Lanie J.A."/>
            <person name="Ng W.-L."/>
            <person name="Kazmierczak K.M."/>
            <person name="Andrzejewski T.M."/>
            <person name="Davidsen T.M."/>
            <person name="Wayne K.J."/>
            <person name="Tettelin H."/>
            <person name="Glass J.I."/>
            <person name="Rusch D."/>
            <person name="Podicherti R."/>
            <person name="Tsui H.-C.T."/>
            <person name="Winkler M.E."/>
        </authorList>
    </citation>
    <scope>NUCLEOTIDE SEQUENCE</scope>
</reference>
<proteinExistence type="predicted"/>
<accession>A0A382FSV6</accession>
<evidence type="ECO:0000313" key="2">
    <source>
        <dbReference type="EMBL" id="SVB65237.1"/>
    </source>
</evidence>
<organism evidence="2">
    <name type="scientific">marine metagenome</name>
    <dbReference type="NCBI Taxonomy" id="408172"/>
    <lineage>
        <taxon>unclassified sequences</taxon>
        <taxon>metagenomes</taxon>
        <taxon>ecological metagenomes</taxon>
    </lineage>
</organism>
<dbReference type="Gene3D" id="3.40.50.300">
    <property type="entry name" value="P-loop containing nucleotide triphosphate hydrolases"/>
    <property type="match status" value="1"/>
</dbReference>
<evidence type="ECO:0000259" key="1">
    <source>
        <dbReference type="Pfam" id="PF07728"/>
    </source>
</evidence>
<gene>
    <name evidence="2" type="ORF">METZ01_LOCUS218091</name>
</gene>
<feature type="non-terminal residue" evidence="2">
    <location>
        <position position="1"/>
    </location>
</feature>
<dbReference type="InterPro" id="IPR027417">
    <property type="entry name" value="P-loop_NTPase"/>
</dbReference>
<name>A0A382FSV6_9ZZZZ</name>
<dbReference type="EMBL" id="UINC01051281">
    <property type="protein sequence ID" value="SVB65237.1"/>
    <property type="molecule type" value="Genomic_DNA"/>
</dbReference>
<protein>
    <recommendedName>
        <fullName evidence="1">ATPase dynein-related AAA domain-containing protein</fullName>
    </recommendedName>
</protein>
<dbReference type="GO" id="GO:0005524">
    <property type="term" value="F:ATP binding"/>
    <property type="evidence" value="ECO:0007669"/>
    <property type="project" value="InterPro"/>
</dbReference>
<dbReference type="SUPFAM" id="SSF52540">
    <property type="entry name" value="P-loop containing nucleoside triphosphate hydrolases"/>
    <property type="match status" value="1"/>
</dbReference>
<sequence>MKPDSFFKGTPTYLLDEKLAEAFHIARLLEKPLLLEGEPGTGKTKLAQEFAAQEGRQIYEVPITSESKVSQLVSRFDEVQRLMDAQAAIANAQMKQAGIDMQIDTAGRRV</sequence>
<dbReference type="Pfam" id="PF07728">
    <property type="entry name" value="AAA_5"/>
    <property type="match status" value="1"/>
</dbReference>
<feature type="domain" description="ATPase dynein-related AAA" evidence="1">
    <location>
        <begin position="32"/>
        <end position="93"/>
    </location>
</feature>
<dbReference type="GO" id="GO:0016887">
    <property type="term" value="F:ATP hydrolysis activity"/>
    <property type="evidence" value="ECO:0007669"/>
    <property type="project" value="InterPro"/>
</dbReference>
<dbReference type="AlphaFoldDB" id="A0A382FSV6"/>
<dbReference type="InterPro" id="IPR011704">
    <property type="entry name" value="ATPase_dyneun-rel_AAA"/>
</dbReference>
<feature type="non-terminal residue" evidence="2">
    <location>
        <position position="110"/>
    </location>
</feature>